<dbReference type="InterPro" id="IPR019786">
    <property type="entry name" value="Zinc_finger_PHD-type_CS"/>
</dbReference>
<dbReference type="PROSITE" id="PS01359">
    <property type="entry name" value="ZF_PHD_1"/>
    <property type="match status" value="1"/>
</dbReference>
<accession>A0A7S4S931</accession>
<proteinExistence type="predicted"/>
<dbReference type="Pfam" id="PF00628">
    <property type="entry name" value="PHD"/>
    <property type="match status" value="1"/>
</dbReference>
<dbReference type="InterPro" id="IPR056067">
    <property type="entry name" value="DUF7650"/>
</dbReference>
<dbReference type="CDD" id="cd15539">
    <property type="entry name" value="PHD1_AIRE"/>
    <property type="match status" value="1"/>
</dbReference>
<dbReference type="PANTHER" id="PTHR24102:SF28">
    <property type="entry name" value="PHD-TYPE DOMAIN-CONTAINING PROTEIN"/>
    <property type="match status" value="1"/>
</dbReference>
<dbReference type="PROSITE" id="PS50016">
    <property type="entry name" value="ZF_PHD_2"/>
    <property type="match status" value="1"/>
</dbReference>
<keyword evidence="1" id="KW-0479">Metal-binding</keyword>
<dbReference type="InterPro" id="IPR013083">
    <property type="entry name" value="Znf_RING/FYVE/PHD"/>
</dbReference>
<dbReference type="Pfam" id="PF24662">
    <property type="entry name" value="DUF7650"/>
    <property type="match status" value="1"/>
</dbReference>
<gene>
    <name evidence="7" type="ORF">DBRI00130_LOCUS31406</name>
</gene>
<dbReference type="GO" id="GO:0008270">
    <property type="term" value="F:zinc ion binding"/>
    <property type="evidence" value="ECO:0007669"/>
    <property type="project" value="UniProtKB-KW"/>
</dbReference>
<keyword evidence="2 4" id="KW-0863">Zinc-finger</keyword>
<dbReference type="InterPro" id="IPR019787">
    <property type="entry name" value="Znf_PHD-finger"/>
</dbReference>
<evidence type="ECO:0000256" key="1">
    <source>
        <dbReference type="ARBA" id="ARBA00022723"/>
    </source>
</evidence>
<dbReference type="SUPFAM" id="SSF57903">
    <property type="entry name" value="FYVE/PHD zinc finger"/>
    <property type="match status" value="1"/>
</dbReference>
<evidence type="ECO:0000259" key="6">
    <source>
        <dbReference type="PROSITE" id="PS50016"/>
    </source>
</evidence>
<organism evidence="7">
    <name type="scientific">Ditylum brightwellii</name>
    <dbReference type="NCBI Taxonomy" id="49249"/>
    <lineage>
        <taxon>Eukaryota</taxon>
        <taxon>Sar</taxon>
        <taxon>Stramenopiles</taxon>
        <taxon>Ochrophyta</taxon>
        <taxon>Bacillariophyta</taxon>
        <taxon>Mediophyceae</taxon>
        <taxon>Lithodesmiophycidae</taxon>
        <taxon>Lithodesmiales</taxon>
        <taxon>Lithodesmiaceae</taxon>
        <taxon>Ditylum</taxon>
    </lineage>
</organism>
<dbReference type="Gene3D" id="3.30.40.10">
    <property type="entry name" value="Zinc/RING finger domain, C3HC4 (zinc finger)"/>
    <property type="match status" value="1"/>
</dbReference>
<dbReference type="InterPro" id="IPR001965">
    <property type="entry name" value="Znf_PHD"/>
</dbReference>
<dbReference type="EMBL" id="HBNS01040294">
    <property type="protein sequence ID" value="CAE4638508.1"/>
    <property type="molecule type" value="Transcribed_RNA"/>
</dbReference>
<dbReference type="PANTHER" id="PTHR24102">
    <property type="entry name" value="PHD FINGER PROTEIN"/>
    <property type="match status" value="1"/>
</dbReference>
<keyword evidence="3" id="KW-0862">Zinc</keyword>
<evidence type="ECO:0000256" key="3">
    <source>
        <dbReference type="ARBA" id="ARBA00022833"/>
    </source>
</evidence>
<reference evidence="7" key="1">
    <citation type="submission" date="2021-01" db="EMBL/GenBank/DDBJ databases">
        <authorList>
            <person name="Corre E."/>
            <person name="Pelletier E."/>
            <person name="Niang G."/>
            <person name="Scheremetjew M."/>
            <person name="Finn R."/>
            <person name="Kale V."/>
            <person name="Holt S."/>
            <person name="Cochrane G."/>
            <person name="Meng A."/>
            <person name="Brown T."/>
            <person name="Cohen L."/>
        </authorList>
    </citation>
    <scope>NUCLEOTIDE SEQUENCE</scope>
    <source>
        <strain evidence="7">GSO104</strain>
    </source>
</reference>
<feature type="region of interest" description="Disordered" evidence="5">
    <location>
        <begin position="1"/>
        <end position="29"/>
    </location>
</feature>
<evidence type="ECO:0000256" key="4">
    <source>
        <dbReference type="PROSITE-ProRule" id="PRU00146"/>
    </source>
</evidence>
<protein>
    <recommendedName>
        <fullName evidence="6">PHD-type domain-containing protein</fullName>
    </recommendedName>
</protein>
<feature type="domain" description="PHD-type" evidence="6">
    <location>
        <begin position="337"/>
        <end position="384"/>
    </location>
</feature>
<sequence>MSEVSEAEVSSVQDSSDTGGVKEERKTKKRKWLESQVTAGCGYGKAKKRVLHAFWTQLWPRLESAGWTKVKGKDQQDGATYFVPPGIVVKRSRRGKQYYNSVKSVIERVLENRNEAEMEAAAAYIAEIDMLQGKAGKPTVSTRPARRRFVPQRNLYTSMRSHVDMGWKDDRMQFPKVSSRIGPEYQVDKLPLPNDAVTALEPDDSDNSCCYEQIWDPSMAAISGKLNLVHLTVPHNKKEAGMVALHKNNYSLPGFYEALNKITPLDGSDWTQEERELFHLLTLDSRKDLYTVSKKMGKSINNCMTYYLGKYKHSDYYRFTKEICVQERADKKSRGNAEACAVCKEGGNLLICDTCECGFHLNCVRPPLPNIPEGSWDCDDCLNMKLLEMRSILLKETAVLQRGSDGKETGNAHANNKIENSSIKLNDEYGNNKENCAEAPDGAKAAEVSKNETTSTFTDEDDDEKDDVLSLKCQHEATRKFAETFRIFFQNNNVV</sequence>
<feature type="compositionally biased region" description="Low complexity" evidence="5">
    <location>
        <begin position="1"/>
        <end position="16"/>
    </location>
</feature>
<feature type="region of interest" description="Disordered" evidence="5">
    <location>
        <begin position="436"/>
        <end position="466"/>
    </location>
</feature>
<dbReference type="SMART" id="SM00249">
    <property type="entry name" value="PHD"/>
    <property type="match status" value="1"/>
</dbReference>
<name>A0A7S4S931_9STRA</name>
<evidence type="ECO:0000313" key="7">
    <source>
        <dbReference type="EMBL" id="CAE4638508.1"/>
    </source>
</evidence>
<dbReference type="InterPro" id="IPR011011">
    <property type="entry name" value="Znf_FYVE_PHD"/>
</dbReference>
<evidence type="ECO:0000256" key="5">
    <source>
        <dbReference type="SAM" id="MobiDB-lite"/>
    </source>
</evidence>
<evidence type="ECO:0000256" key="2">
    <source>
        <dbReference type="ARBA" id="ARBA00022771"/>
    </source>
</evidence>
<dbReference type="AlphaFoldDB" id="A0A7S4S931"/>